<reference evidence="2 3" key="1">
    <citation type="journal article" date="2015" name="BMC Genomics">
        <title>The genome of the truffle-parasite Tolypocladium ophioglossoides and the evolution of antifungal peptaibiotics.</title>
        <authorList>
            <person name="Quandt C.A."/>
            <person name="Bushley K.E."/>
            <person name="Spatafora J.W."/>
        </authorList>
    </citation>
    <scope>NUCLEOTIDE SEQUENCE [LARGE SCALE GENOMIC DNA]</scope>
    <source>
        <strain evidence="2 3">CBS 100239</strain>
    </source>
</reference>
<name>A0A0L0N5H1_TOLOC</name>
<comment type="caution">
    <text evidence="2">The sequence shown here is derived from an EMBL/GenBank/DDBJ whole genome shotgun (WGS) entry which is preliminary data.</text>
</comment>
<feature type="region of interest" description="Disordered" evidence="1">
    <location>
        <begin position="59"/>
        <end position="86"/>
    </location>
</feature>
<gene>
    <name evidence="2" type="ORF">TOPH_05989</name>
</gene>
<protein>
    <submittedName>
        <fullName evidence="2">Uncharacterized protein</fullName>
    </submittedName>
</protein>
<sequence>MARSSMPLTVTHFASSPTLIRSFPLVSHSDSHSPLRCSITINLVLSTAPNAVLQTPYARLQTTRANPPPRDQSYTEPLNRLSSQGRSCSPNLLLAVPLSLCRVRLLPTLRPRLMMHKAPVWTWCLCAPAPSGPGYGLAPLAMSLPASDQTWRCTRAQTVRTVAESRLSRPLSSQSQPDGWGWLPQICLDLFHGLLWMAADSLVSSRHAHCQAATPQPRGMEILVEWGERIGLKPDGSPLLRRKGRATTGRRLCS</sequence>
<accession>A0A0L0N5H1</accession>
<keyword evidence="3" id="KW-1185">Reference proteome</keyword>
<dbReference type="Proteomes" id="UP000036947">
    <property type="component" value="Unassembled WGS sequence"/>
</dbReference>
<evidence type="ECO:0000313" key="2">
    <source>
        <dbReference type="EMBL" id="KND89368.1"/>
    </source>
</evidence>
<proteinExistence type="predicted"/>
<organism evidence="2 3">
    <name type="scientific">Tolypocladium ophioglossoides (strain CBS 100239)</name>
    <name type="common">Snaketongue truffleclub</name>
    <name type="synonym">Elaphocordyceps ophioglossoides</name>
    <dbReference type="NCBI Taxonomy" id="1163406"/>
    <lineage>
        <taxon>Eukaryota</taxon>
        <taxon>Fungi</taxon>
        <taxon>Dikarya</taxon>
        <taxon>Ascomycota</taxon>
        <taxon>Pezizomycotina</taxon>
        <taxon>Sordariomycetes</taxon>
        <taxon>Hypocreomycetidae</taxon>
        <taxon>Hypocreales</taxon>
        <taxon>Ophiocordycipitaceae</taxon>
        <taxon>Tolypocladium</taxon>
    </lineage>
</organism>
<evidence type="ECO:0000313" key="3">
    <source>
        <dbReference type="Proteomes" id="UP000036947"/>
    </source>
</evidence>
<dbReference type="EMBL" id="LFRF01000019">
    <property type="protein sequence ID" value="KND89368.1"/>
    <property type="molecule type" value="Genomic_DNA"/>
</dbReference>
<feature type="compositionally biased region" description="Polar residues" evidence="1">
    <location>
        <begin position="72"/>
        <end position="86"/>
    </location>
</feature>
<evidence type="ECO:0000256" key="1">
    <source>
        <dbReference type="SAM" id="MobiDB-lite"/>
    </source>
</evidence>
<dbReference type="AlphaFoldDB" id="A0A0L0N5H1"/>